<dbReference type="Pfam" id="PF01933">
    <property type="entry name" value="CofD"/>
    <property type="match status" value="1"/>
</dbReference>
<feature type="compositionally biased region" description="Basic residues" evidence="1">
    <location>
        <begin position="1"/>
        <end position="11"/>
    </location>
</feature>
<dbReference type="InterPro" id="IPR027591">
    <property type="entry name" value="CofD-rel_GAK"/>
</dbReference>
<evidence type="ECO:0000256" key="1">
    <source>
        <dbReference type="SAM" id="MobiDB-lite"/>
    </source>
</evidence>
<dbReference type="PANTHER" id="PTHR31240">
    <property type="entry name" value="MATERNAL EFFECT EMBRYO ARREST 18"/>
    <property type="match status" value="1"/>
</dbReference>
<gene>
    <name evidence="2" type="ORF">SAMN02745702_02513</name>
</gene>
<dbReference type="RefSeq" id="WP_078685793.1">
    <property type="nucleotide sequence ID" value="NZ_FUYA01000009.1"/>
</dbReference>
<dbReference type="NCBIfam" id="TIGR04357">
    <property type="entry name" value="CofD_rel_GAK"/>
    <property type="match status" value="1"/>
</dbReference>
<dbReference type="OrthoDB" id="5413830at2"/>
<dbReference type="InterPro" id="IPR038136">
    <property type="entry name" value="CofD-like_dom_sf"/>
</dbReference>
<protein>
    <submittedName>
        <fullName evidence="2">CofD-related protein, GAK system</fullName>
    </submittedName>
</protein>
<feature type="region of interest" description="Disordered" evidence="1">
    <location>
        <begin position="1"/>
        <end position="24"/>
    </location>
</feature>
<dbReference type="InterPro" id="IPR002882">
    <property type="entry name" value="CofD"/>
</dbReference>
<dbReference type="Gene3D" id="3.40.50.10680">
    <property type="entry name" value="CofD-like domains"/>
    <property type="match status" value="1"/>
</dbReference>
<accession>A0A1T4WPD5</accession>
<reference evidence="2 3" key="1">
    <citation type="submission" date="2017-02" db="EMBL/GenBank/DDBJ databases">
        <authorList>
            <person name="Peterson S.W."/>
        </authorList>
    </citation>
    <scope>NUCLEOTIDE SEQUENCE [LARGE SCALE GENOMIC DNA]</scope>
    <source>
        <strain evidence="2 3">DSM 18034</strain>
    </source>
</reference>
<dbReference type="Proteomes" id="UP000189733">
    <property type="component" value="Unassembled WGS sequence"/>
</dbReference>
<dbReference type="STRING" id="1121442.SAMN02745702_02513"/>
<proteinExistence type="predicted"/>
<sequence>MPKNSFRKHHTPQSASSHKDFLPHPETGPRILFFSGGTALRELSQELIGHTHNSVHIITSFDSGGSSAVLRKAFHMPAIGDIRNRLMALADTSVPGIEQTITLFGHRFPKEAELWALSDELGQLCSGTHPLIADIPAAQKNSIRHFLCRFYDLMPEGFDLRGASIGNLILAAGYLEHRRCLGPVIELFSKLIHARGTVCPVFDGDLHLAAQLENGETLCGQHKITGKESPAPDSPICQLYLTSCLDSLETHPARAAQSALSAIAEADLICFPMGSFYSSVIANLLPAGIGRAVAQAHCPKIFVPNLGFDPESFHLSLSEQVLALRHYLLKDCPFPCSPRQLVSGVLFDSVNESYSGDLSLHQLQQLDLDLYDTRLTASPNSSRISAQILAQKLMTLSGV</sequence>
<evidence type="ECO:0000313" key="2">
    <source>
        <dbReference type="EMBL" id="SKA79186.1"/>
    </source>
</evidence>
<evidence type="ECO:0000313" key="3">
    <source>
        <dbReference type="Proteomes" id="UP000189733"/>
    </source>
</evidence>
<organism evidence="2 3">
    <name type="scientific">Desulfobaculum bizertense DSM 18034</name>
    <dbReference type="NCBI Taxonomy" id="1121442"/>
    <lineage>
        <taxon>Bacteria</taxon>
        <taxon>Pseudomonadati</taxon>
        <taxon>Thermodesulfobacteriota</taxon>
        <taxon>Desulfovibrionia</taxon>
        <taxon>Desulfovibrionales</taxon>
        <taxon>Desulfovibrionaceae</taxon>
        <taxon>Desulfobaculum</taxon>
    </lineage>
</organism>
<dbReference type="PANTHER" id="PTHR31240:SF0">
    <property type="entry name" value="MATERNAL EFFECT EMBRYO ARREST 18"/>
    <property type="match status" value="1"/>
</dbReference>
<dbReference type="EMBL" id="FUYA01000009">
    <property type="protein sequence ID" value="SKA79186.1"/>
    <property type="molecule type" value="Genomic_DNA"/>
</dbReference>
<dbReference type="AlphaFoldDB" id="A0A1T4WPD5"/>
<dbReference type="GO" id="GO:0043743">
    <property type="term" value="F:LPPG:FO 2-phospho-L-lactate transferase activity"/>
    <property type="evidence" value="ECO:0007669"/>
    <property type="project" value="InterPro"/>
</dbReference>
<dbReference type="CDD" id="cd07187">
    <property type="entry name" value="YvcK_like"/>
    <property type="match status" value="1"/>
</dbReference>
<keyword evidence="3" id="KW-1185">Reference proteome</keyword>
<name>A0A1T4WPD5_9BACT</name>
<dbReference type="SUPFAM" id="SSF142338">
    <property type="entry name" value="CofD-like"/>
    <property type="match status" value="1"/>
</dbReference>